<dbReference type="SUPFAM" id="SSF53335">
    <property type="entry name" value="S-adenosyl-L-methionine-dependent methyltransferases"/>
    <property type="match status" value="1"/>
</dbReference>
<sequence length="232" mass="26875">MNKGAIRLYRKLKEKGYSPKNICEVGVYLPEESNVISFIKEGVSTSLIEADPEYVRKIEYFFSEYPNVKVIETAIFDFNGTIELCKREASTFVSVLEKSPAIVNDNCKKEDSSKITVNCVMFSEIDRGDFDLVSIDIEGAEWYVIKHMISQPNILSIETHGKYYTNPNIKQIMDWAKKNNYVEWYKDDSDTIFVKKGTFFISTFEKLQLIIKKAQIALIKMLKPIKQLFKKK</sequence>
<dbReference type="Gene3D" id="3.40.50.150">
    <property type="entry name" value="Vaccinia Virus protein VP39"/>
    <property type="match status" value="1"/>
</dbReference>
<evidence type="ECO:0000259" key="1">
    <source>
        <dbReference type="Pfam" id="PF05050"/>
    </source>
</evidence>
<reference evidence="2 3" key="1">
    <citation type="submission" date="2017-06" db="EMBL/GenBank/DDBJ databases">
        <title>Raineya orbicola gen. nov., sp. nov. a slightly thermophilic bacterium of the phylum Bacteroidetes and the description of Raineyaceae fam. nov.</title>
        <authorList>
            <person name="Albuquerque L."/>
            <person name="Polonia A.R.M."/>
            <person name="Barroso C."/>
            <person name="Froufe H.J.C."/>
            <person name="Lage O."/>
            <person name="Lobo-Da-Cunha A."/>
            <person name="Egas C."/>
            <person name="Da Costa M.S."/>
        </authorList>
    </citation>
    <scope>NUCLEOTIDE SEQUENCE [LARGE SCALE GENOMIC DNA]</scope>
    <source>
        <strain evidence="2 3">SPSPC-11</strain>
    </source>
</reference>
<dbReference type="AlphaFoldDB" id="A0A2N3IHT8"/>
<dbReference type="EMBL" id="NKXO01000014">
    <property type="protein sequence ID" value="PKQ69864.1"/>
    <property type="molecule type" value="Genomic_DNA"/>
</dbReference>
<evidence type="ECO:0000313" key="3">
    <source>
        <dbReference type="Proteomes" id="UP000233387"/>
    </source>
</evidence>
<gene>
    <name evidence="2" type="ORF">Rain11_1061</name>
</gene>
<feature type="domain" description="Methyltransferase FkbM" evidence="1">
    <location>
        <begin position="25"/>
        <end position="181"/>
    </location>
</feature>
<dbReference type="Proteomes" id="UP000233387">
    <property type="component" value="Unassembled WGS sequence"/>
</dbReference>
<dbReference type="Pfam" id="PF05050">
    <property type="entry name" value="Methyltransf_21"/>
    <property type="match status" value="1"/>
</dbReference>
<dbReference type="GO" id="GO:0008168">
    <property type="term" value="F:methyltransferase activity"/>
    <property type="evidence" value="ECO:0007669"/>
    <property type="project" value="UniProtKB-KW"/>
</dbReference>
<evidence type="ECO:0000313" key="2">
    <source>
        <dbReference type="EMBL" id="PKQ69864.1"/>
    </source>
</evidence>
<dbReference type="OrthoDB" id="9785375at2"/>
<accession>A0A2N3IHT8</accession>
<protein>
    <submittedName>
        <fullName evidence="2">Methyltransferase, FkbM family</fullName>
    </submittedName>
</protein>
<keyword evidence="2" id="KW-0489">Methyltransferase</keyword>
<keyword evidence="2" id="KW-0808">Transferase</keyword>
<dbReference type="InterPro" id="IPR029063">
    <property type="entry name" value="SAM-dependent_MTases_sf"/>
</dbReference>
<dbReference type="NCBIfam" id="TIGR01444">
    <property type="entry name" value="fkbM_fam"/>
    <property type="match status" value="1"/>
</dbReference>
<dbReference type="GO" id="GO:0032259">
    <property type="term" value="P:methylation"/>
    <property type="evidence" value="ECO:0007669"/>
    <property type="project" value="UniProtKB-KW"/>
</dbReference>
<keyword evidence="3" id="KW-1185">Reference proteome</keyword>
<organism evidence="2 3">
    <name type="scientific">Raineya orbicola</name>
    <dbReference type="NCBI Taxonomy" id="2016530"/>
    <lineage>
        <taxon>Bacteria</taxon>
        <taxon>Pseudomonadati</taxon>
        <taxon>Bacteroidota</taxon>
        <taxon>Cytophagia</taxon>
        <taxon>Cytophagales</taxon>
        <taxon>Raineyaceae</taxon>
        <taxon>Raineya</taxon>
    </lineage>
</organism>
<dbReference type="InterPro" id="IPR006342">
    <property type="entry name" value="FkbM_mtfrase"/>
</dbReference>
<comment type="caution">
    <text evidence="2">The sequence shown here is derived from an EMBL/GenBank/DDBJ whole genome shotgun (WGS) entry which is preliminary data.</text>
</comment>
<dbReference type="RefSeq" id="WP_101358329.1">
    <property type="nucleotide sequence ID" value="NZ_NKXO01000014.1"/>
</dbReference>
<proteinExistence type="predicted"/>
<name>A0A2N3IHT8_9BACT</name>